<keyword evidence="4" id="KW-0809">Transit peptide</keyword>
<dbReference type="PANTHER" id="PTHR31407">
    <property type="match status" value="1"/>
</dbReference>
<keyword evidence="5" id="KW-0793">Thylakoid</keyword>
<dbReference type="GO" id="GO:0015979">
    <property type="term" value="P:photosynthesis"/>
    <property type="evidence" value="ECO:0007669"/>
    <property type="project" value="UniProtKB-KW"/>
</dbReference>
<comment type="subcellular location">
    <subcellularLocation>
        <location evidence="8">Plastid</location>
        <location evidence="8">Chloroplast thylakoid</location>
    </subcellularLocation>
</comment>
<accession>A0A7S4MHW1</accession>
<sequence length="253" mass="27130">MASSSIAARSTFVGKAVQAKTQQPKASRAQAVVCKAQSQETTLATRRAAMSAFAAAIMAVSAKPSFAAYGEGANIFGARPTASEYIPYAGEGFALLMPDKFNPSKEQDFKGTVLRYEDNFDAVSNLIVTCNPTSKTTIKEYGSPEKFLAANSFLLGKTSQEFASRSEGGFAANRVAAASLLAVNENEKKGKTYYELEVLTRTADGDEGGRHHLISAVVSGGKEYVLKVQVGDKRWFKGLERPSKEVIQSFIVA</sequence>
<dbReference type="SUPFAM" id="SSF55724">
    <property type="entry name" value="Mog1p/PsbP-like"/>
    <property type="match status" value="1"/>
</dbReference>
<evidence type="ECO:0000256" key="7">
    <source>
        <dbReference type="ARBA" id="ARBA00035638"/>
    </source>
</evidence>
<dbReference type="Gene3D" id="3.40.1000.10">
    <property type="entry name" value="Mog1/PsbP, alpha/beta/alpha sandwich"/>
    <property type="match status" value="1"/>
</dbReference>
<dbReference type="AlphaFoldDB" id="A0A7S4MHW1"/>
<dbReference type="EMBL" id="HBKP01013901">
    <property type="protein sequence ID" value="CAE2222943.1"/>
    <property type="molecule type" value="Transcribed_RNA"/>
</dbReference>
<keyword evidence="6" id="KW-0604">Photosystem II</keyword>
<dbReference type="GO" id="GO:0019898">
    <property type="term" value="C:extrinsic component of membrane"/>
    <property type="evidence" value="ECO:0007669"/>
    <property type="project" value="InterPro"/>
</dbReference>
<dbReference type="GO" id="GO:0005509">
    <property type="term" value="F:calcium ion binding"/>
    <property type="evidence" value="ECO:0007669"/>
    <property type="project" value="InterPro"/>
</dbReference>
<reference evidence="10" key="1">
    <citation type="submission" date="2021-01" db="EMBL/GenBank/DDBJ databases">
        <authorList>
            <person name="Corre E."/>
            <person name="Pelletier E."/>
            <person name="Niang G."/>
            <person name="Scheremetjew M."/>
            <person name="Finn R."/>
            <person name="Kale V."/>
            <person name="Holt S."/>
            <person name="Cochrane G."/>
            <person name="Meng A."/>
            <person name="Brown T."/>
            <person name="Cohen L."/>
        </authorList>
    </citation>
    <scope>NUCLEOTIDE SEQUENCE</scope>
    <source>
        <strain evidence="10">DIVA3 518/3/11/1/6</strain>
    </source>
</reference>
<dbReference type="Pfam" id="PF01789">
    <property type="entry name" value="PsbP"/>
    <property type="match status" value="1"/>
</dbReference>
<name>A0A7S4MHW1_9EUKA</name>
<comment type="similarity">
    <text evidence="7">Belongs to the PsbP family.</text>
</comment>
<evidence type="ECO:0000256" key="6">
    <source>
        <dbReference type="ARBA" id="ARBA00023276"/>
    </source>
</evidence>
<protein>
    <recommendedName>
        <fullName evidence="9">PsbP C-terminal domain-containing protein</fullName>
    </recommendedName>
</protein>
<evidence type="ECO:0000256" key="2">
    <source>
        <dbReference type="ARBA" id="ARBA00022531"/>
    </source>
</evidence>
<organism evidence="10">
    <name type="scientific">Vannella robusta</name>
    <dbReference type="NCBI Taxonomy" id="1487602"/>
    <lineage>
        <taxon>Eukaryota</taxon>
        <taxon>Amoebozoa</taxon>
        <taxon>Discosea</taxon>
        <taxon>Flabellinia</taxon>
        <taxon>Vannellidae</taxon>
        <taxon>Vannella</taxon>
    </lineage>
</organism>
<dbReference type="GO" id="GO:0009523">
    <property type="term" value="C:photosystem II"/>
    <property type="evidence" value="ECO:0007669"/>
    <property type="project" value="UniProtKB-KW"/>
</dbReference>
<keyword evidence="2" id="KW-0602">Photosynthesis</keyword>
<gene>
    <name evidence="10" type="ORF">VSP0166_LOCUS9893</name>
</gene>
<evidence type="ECO:0000259" key="9">
    <source>
        <dbReference type="Pfam" id="PF01789"/>
    </source>
</evidence>
<evidence type="ECO:0000256" key="8">
    <source>
        <dbReference type="ARBA" id="ARBA00046272"/>
    </source>
</evidence>
<evidence type="ECO:0000256" key="4">
    <source>
        <dbReference type="ARBA" id="ARBA00022946"/>
    </source>
</evidence>
<dbReference type="PANTHER" id="PTHR31407:SF6">
    <property type="entry name" value="OXYGEN-EVOLVING ENHANCER PROTEIN 2-1, CHLOROPLASTIC"/>
    <property type="match status" value="1"/>
</dbReference>
<proteinExistence type="inferred from homology"/>
<evidence type="ECO:0000256" key="3">
    <source>
        <dbReference type="ARBA" id="ARBA00022640"/>
    </source>
</evidence>
<evidence type="ECO:0000256" key="1">
    <source>
        <dbReference type="ARBA" id="ARBA00022528"/>
    </source>
</evidence>
<keyword evidence="3" id="KW-0934">Plastid</keyword>
<feature type="domain" description="PsbP C-terminal" evidence="9">
    <location>
        <begin position="85"/>
        <end position="251"/>
    </location>
</feature>
<evidence type="ECO:0000313" key="10">
    <source>
        <dbReference type="EMBL" id="CAE2222943.1"/>
    </source>
</evidence>
<dbReference type="InterPro" id="IPR016123">
    <property type="entry name" value="Mog1/PsbP_a/b/a-sand"/>
</dbReference>
<keyword evidence="1" id="KW-0150">Chloroplast</keyword>
<dbReference type="InterPro" id="IPR002683">
    <property type="entry name" value="PsbP_C"/>
</dbReference>
<evidence type="ECO:0000256" key="5">
    <source>
        <dbReference type="ARBA" id="ARBA00023078"/>
    </source>
</evidence>